<feature type="coiled-coil region" evidence="1">
    <location>
        <begin position="614"/>
        <end position="708"/>
    </location>
</feature>
<evidence type="ECO:0000256" key="1">
    <source>
        <dbReference type="SAM" id="Coils"/>
    </source>
</evidence>
<accession>A0AA39VB79</accession>
<feature type="transmembrane region" description="Helical" evidence="3">
    <location>
        <begin position="825"/>
        <end position="846"/>
    </location>
</feature>
<keyword evidence="3" id="KW-0812">Transmembrane</keyword>
<dbReference type="AlphaFoldDB" id="A0AA39VB79"/>
<gene>
    <name evidence="4" type="ORF">LWI29_013384</name>
</gene>
<reference evidence="4" key="2">
    <citation type="submission" date="2023-06" db="EMBL/GenBank/DDBJ databases">
        <authorList>
            <person name="Swenson N.G."/>
            <person name="Wegrzyn J.L."/>
            <person name="Mcevoy S.L."/>
        </authorList>
    </citation>
    <scope>NUCLEOTIDE SEQUENCE</scope>
    <source>
        <strain evidence="4">NS2018</strain>
        <tissue evidence="4">Leaf</tissue>
    </source>
</reference>
<dbReference type="EMBL" id="JAUESC010000387">
    <property type="protein sequence ID" value="KAK0573776.1"/>
    <property type="molecule type" value="Genomic_DNA"/>
</dbReference>
<keyword evidence="1" id="KW-0175">Coiled coil</keyword>
<feature type="compositionally biased region" description="Low complexity" evidence="2">
    <location>
        <begin position="407"/>
        <end position="418"/>
    </location>
</feature>
<feature type="region of interest" description="Disordered" evidence="2">
    <location>
        <begin position="470"/>
        <end position="545"/>
    </location>
</feature>
<organism evidence="4 5">
    <name type="scientific">Acer saccharum</name>
    <name type="common">Sugar maple</name>
    <dbReference type="NCBI Taxonomy" id="4024"/>
    <lineage>
        <taxon>Eukaryota</taxon>
        <taxon>Viridiplantae</taxon>
        <taxon>Streptophyta</taxon>
        <taxon>Embryophyta</taxon>
        <taxon>Tracheophyta</taxon>
        <taxon>Spermatophyta</taxon>
        <taxon>Magnoliopsida</taxon>
        <taxon>eudicotyledons</taxon>
        <taxon>Gunneridae</taxon>
        <taxon>Pentapetalae</taxon>
        <taxon>rosids</taxon>
        <taxon>malvids</taxon>
        <taxon>Sapindales</taxon>
        <taxon>Sapindaceae</taxon>
        <taxon>Hippocastanoideae</taxon>
        <taxon>Acereae</taxon>
        <taxon>Acer</taxon>
    </lineage>
</organism>
<evidence type="ECO:0000256" key="3">
    <source>
        <dbReference type="SAM" id="Phobius"/>
    </source>
</evidence>
<dbReference type="Proteomes" id="UP001168877">
    <property type="component" value="Unassembled WGS sequence"/>
</dbReference>
<feature type="region of interest" description="Disordered" evidence="2">
    <location>
        <begin position="56"/>
        <end position="80"/>
    </location>
</feature>
<evidence type="ECO:0000313" key="5">
    <source>
        <dbReference type="Proteomes" id="UP001168877"/>
    </source>
</evidence>
<comment type="caution">
    <text evidence="4">The sequence shown here is derived from an EMBL/GenBank/DDBJ whole genome shotgun (WGS) entry which is preliminary data.</text>
</comment>
<evidence type="ECO:0000313" key="4">
    <source>
        <dbReference type="EMBL" id="KAK0573776.1"/>
    </source>
</evidence>
<keyword evidence="3" id="KW-1133">Transmembrane helix</keyword>
<keyword evidence="3" id="KW-0472">Membrane</keyword>
<protein>
    <submittedName>
        <fullName evidence="4">Uncharacterized protein</fullName>
    </submittedName>
</protein>
<feature type="compositionally biased region" description="Gly residues" evidence="2">
    <location>
        <begin position="388"/>
        <end position="399"/>
    </location>
</feature>
<keyword evidence="5" id="KW-1185">Reference proteome</keyword>
<evidence type="ECO:0000256" key="2">
    <source>
        <dbReference type="SAM" id="MobiDB-lite"/>
    </source>
</evidence>
<feature type="region of interest" description="Disordered" evidence="2">
    <location>
        <begin position="359"/>
        <end position="457"/>
    </location>
</feature>
<feature type="compositionally biased region" description="Basic and acidic residues" evidence="2">
    <location>
        <begin position="444"/>
        <end position="454"/>
    </location>
</feature>
<reference evidence="4" key="1">
    <citation type="journal article" date="2022" name="Plant J.">
        <title>Strategies of tolerance reflected in two North American maple genomes.</title>
        <authorList>
            <person name="McEvoy S.L."/>
            <person name="Sezen U.U."/>
            <person name="Trouern-Trend A."/>
            <person name="McMahon S.M."/>
            <person name="Schaberg P.G."/>
            <person name="Yang J."/>
            <person name="Wegrzyn J.L."/>
            <person name="Swenson N.G."/>
        </authorList>
    </citation>
    <scope>NUCLEOTIDE SEQUENCE</scope>
    <source>
        <strain evidence="4">NS2018</strain>
    </source>
</reference>
<name>A0AA39VB79_ACESA</name>
<proteinExistence type="predicted"/>
<feature type="compositionally biased region" description="Low complexity" evidence="2">
    <location>
        <begin position="59"/>
        <end position="73"/>
    </location>
</feature>
<sequence>MDPSLRSSLFNQMMQAIELDDKCTADKIESLIRNFHPDSPVPLSVYVPSSEDDFIPNISHSSSDSDSPVMPRSSKPDHQRDRLHFSLDRPCSFDTEVNVVGEDELRKYRSRFDIPNVVTLTLPGDRAVWNPLENAVAIYGAMLSCGVTLPLQPFIARFLTEAHIAPAQLAPNSYRILMCLCLMWKLKGYGPPTPREIRHFYTLRQAGNGGTYFLLSSPVENWIPEGVANPGQVEVSSDEKKKGFIWGFPTSNKRWKNSWFFAGGEWGRDVPASSRRNFSTKRVPRHFTSPSQAILVLLDGEISHLTAATVLPLDERIKSFLLDEEKMIAQRVFTRLPARLPHLCDFDTVCDLQAHAVKNSEAASKRHTAGLAKEGIASPDGDDPSDGEGTGDITGGGVESGQPPMHTEAAANTPAATTLSRKGKETTPLDPASDLAPRASRGKRPAEGTPDHAARLPKWTSRVVQYVVSSDEEGAGEPVLTETPSAQTATHEGPTEGANAVVPSSEEVNDLHSADRPGPSKQPGAFSSGSGVAHEAPPVRSNEAGEGTVSLSDFLATEICSHLINNDVYIGEGWEHVKGNPCNMKMEFFFNCHSLMMSELAENYKYGNKVSREVKRLREQASVLAAEKLSAEESYAQQLAHLRESTDGHLSAQIAAEEKLSATEEEVRLLKEQLSASQESLATHLEAERVAEEAKEKTECEALDLRNQLSSRELIFDNLKAVLETKAVDRFKRSPAYDALLLREFERGMRQLKKFLAMKDHSNEKALRRFDRSLQQHMASGVSSIKEQINDGKPTAVIIGLSLIPCIYKSPASVPSTLTTPVRRAAFLVLVLNLIWVLLLVGIMGLSCRMGTKKLHGLLKRRSKMRKTARALLQLVEIV</sequence>